<comment type="caution">
    <text evidence="2">The sequence shown here is derived from an EMBL/GenBank/DDBJ whole genome shotgun (WGS) entry which is preliminary data.</text>
</comment>
<evidence type="ECO:0000313" key="2">
    <source>
        <dbReference type="EMBL" id="KAJ1183583.1"/>
    </source>
</evidence>
<evidence type="ECO:0000313" key="3">
    <source>
        <dbReference type="Proteomes" id="UP001066276"/>
    </source>
</evidence>
<feature type="non-terminal residue" evidence="2">
    <location>
        <position position="75"/>
    </location>
</feature>
<keyword evidence="3" id="KW-1185">Reference proteome</keyword>
<dbReference type="Proteomes" id="UP001066276">
    <property type="component" value="Chromosome 3_1"/>
</dbReference>
<reference evidence="2" key="1">
    <citation type="journal article" date="2022" name="bioRxiv">
        <title>Sequencing and chromosome-scale assembly of the giantPleurodeles waltlgenome.</title>
        <authorList>
            <person name="Brown T."/>
            <person name="Elewa A."/>
            <person name="Iarovenko S."/>
            <person name="Subramanian E."/>
            <person name="Araus A.J."/>
            <person name="Petzold A."/>
            <person name="Susuki M."/>
            <person name="Suzuki K.-i.T."/>
            <person name="Hayashi T."/>
            <person name="Toyoda A."/>
            <person name="Oliveira C."/>
            <person name="Osipova E."/>
            <person name="Leigh N.D."/>
            <person name="Simon A."/>
            <person name="Yun M.H."/>
        </authorList>
    </citation>
    <scope>NUCLEOTIDE SEQUENCE</scope>
    <source>
        <strain evidence="2">20211129_DDA</strain>
        <tissue evidence="2">Liver</tissue>
    </source>
</reference>
<accession>A0AAV7U491</accession>
<protein>
    <submittedName>
        <fullName evidence="2">Uncharacterized protein</fullName>
    </submittedName>
</protein>
<sequence length="75" mass="7861">MLIENDKALAGSSIEKLGDSSHSDSGEPPVGVLQGSLPNLPLSRPQSNAGSIRSSLHSREGFIPEGQVVRVPTVR</sequence>
<organism evidence="2 3">
    <name type="scientific">Pleurodeles waltl</name>
    <name type="common">Iberian ribbed newt</name>
    <dbReference type="NCBI Taxonomy" id="8319"/>
    <lineage>
        <taxon>Eukaryota</taxon>
        <taxon>Metazoa</taxon>
        <taxon>Chordata</taxon>
        <taxon>Craniata</taxon>
        <taxon>Vertebrata</taxon>
        <taxon>Euteleostomi</taxon>
        <taxon>Amphibia</taxon>
        <taxon>Batrachia</taxon>
        <taxon>Caudata</taxon>
        <taxon>Salamandroidea</taxon>
        <taxon>Salamandridae</taxon>
        <taxon>Pleurodelinae</taxon>
        <taxon>Pleurodeles</taxon>
    </lineage>
</organism>
<dbReference type="AlphaFoldDB" id="A0AAV7U491"/>
<proteinExistence type="predicted"/>
<feature type="region of interest" description="Disordered" evidence="1">
    <location>
        <begin position="1"/>
        <end position="61"/>
    </location>
</feature>
<feature type="compositionally biased region" description="Polar residues" evidence="1">
    <location>
        <begin position="44"/>
        <end position="55"/>
    </location>
</feature>
<feature type="compositionally biased region" description="Basic and acidic residues" evidence="1">
    <location>
        <begin position="16"/>
        <end position="25"/>
    </location>
</feature>
<evidence type="ECO:0000256" key="1">
    <source>
        <dbReference type="SAM" id="MobiDB-lite"/>
    </source>
</evidence>
<name>A0AAV7U491_PLEWA</name>
<gene>
    <name evidence="2" type="ORF">NDU88_000400</name>
</gene>
<dbReference type="EMBL" id="JANPWB010000005">
    <property type="protein sequence ID" value="KAJ1183583.1"/>
    <property type="molecule type" value="Genomic_DNA"/>
</dbReference>